<dbReference type="Gene3D" id="3.40.50.970">
    <property type="match status" value="1"/>
</dbReference>
<dbReference type="Proteomes" id="UP000632454">
    <property type="component" value="Unassembled WGS sequence"/>
</dbReference>
<gene>
    <name evidence="2" type="ORF">GCM10007298_23280</name>
</gene>
<dbReference type="SUPFAM" id="SSF52518">
    <property type="entry name" value="Thiamin diphosphate-binding fold (THDP-binding)"/>
    <property type="match status" value="1"/>
</dbReference>
<dbReference type="InterPro" id="IPR029061">
    <property type="entry name" value="THDP-binding"/>
</dbReference>
<dbReference type="RefSeq" id="WP_188489756.1">
    <property type="nucleotide sequence ID" value="NZ_BMCS01000001.1"/>
</dbReference>
<organism evidence="2 3">
    <name type="scientific">Williamsia phyllosphaerae</name>
    <dbReference type="NCBI Taxonomy" id="885042"/>
    <lineage>
        <taxon>Bacteria</taxon>
        <taxon>Bacillati</taxon>
        <taxon>Actinomycetota</taxon>
        <taxon>Actinomycetes</taxon>
        <taxon>Mycobacteriales</taxon>
        <taxon>Nocardiaceae</taxon>
        <taxon>Williamsia</taxon>
    </lineage>
</organism>
<dbReference type="EMBL" id="BMCS01000001">
    <property type="protein sequence ID" value="GGF26695.1"/>
    <property type="molecule type" value="Genomic_DNA"/>
</dbReference>
<evidence type="ECO:0000313" key="2">
    <source>
        <dbReference type="EMBL" id="GGF26695.1"/>
    </source>
</evidence>
<comment type="caution">
    <text evidence="2">The sequence shown here is derived from an EMBL/GenBank/DDBJ whole genome shotgun (WGS) entry which is preliminary data.</text>
</comment>
<protein>
    <submittedName>
        <fullName evidence="2">Transketolase</fullName>
    </submittedName>
</protein>
<feature type="domain" description="Transketolase-like pyrimidine-binding" evidence="1">
    <location>
        <begin position="2"/>
        <end position="166"/>
    </location>
</feature>
<dbReference type="Pfam" id="PF02779">
    <property type="entry name" value="Transket_pyr"/>
    <property type="match status" value="1"/>
</dbReference>
<proteinExistence type="predicted"/>
<dbReference type="SMART" id="SM00861">
    <property type="entry name" value="Transket_pyr"/>
    <property type="match status" value="1"/>
</dbReference>
<keyword evidence="3" id="KW-1185">Reference proteome</keyword>
<sequence length="302" mass="31634">MNDPREQFAATAVDLVDTHADTAIVYAEIAGQYLGAAQQRHPDRVINVGIREQLMVNVGAGLSLAGVFPIVHTFAPFLVERAYEQIKLGFAHQDTDGMLVSTGGSVDMAAVGRTHQTSADVALMGAVPGFTVRVPGTAAEVDQIIRSGHAARGRSYVRVTAQQNSTSFDVADGRLHRVRDGSSALVVIAVGPTLDAVLAATEGLDATVCYTATVRPFDGDGVRAALGDAVPDVVLVEPYLAGTSAHQVSSALAHRPHRLLSLGFDVPELRHYGTAAQHLSAAGLDAAGLASSIRSWRMPVAV</sequence>
<accession>A0ABQ1UW39</accession>
<name>A0ABQ1UW39_9NOCA</name>
<reference evidence="3" key="1">
    <citation type="journal article" date="2019" name="Int. J. Syst. Evol. Microbiol.">
        <title>The Global Catalogue of Microorganisms (GCM) 10K type strain sequencing project: providing services to taxonomists for standard genome sequencing and annotation.</title>
        <authorList>
            <consortium name="The Broad Institute Genomics Platform"/>
            <consortium name="The Broad Institute Genome Sequencing Center for Infectious Disease"/>
            <person name="Wu L."/>
            <person name="Ma J."/>
        </authorList>
    </citation>
    <scope>NUCLEOTIDE SEQUENCE [LARGE SCALE GENOMIC DNA]</scope>
    <source>
        <strain evidence="3">CCM 7855</strain>
    </source>
</reference>
<dbReference type="Gene3D" id="3.40.50.920">
    <property type="match status" value="1"/>
</dbReference>
<dbReference type="InterPro" id="IPR009014">
    <property type="entry name" value="Transketo_C/PFOR_II"/>
</dbReference>
<dbReference type="SUPFAM" id="SSF52922">
    <property type="entry name" value="TK C-terminal domain-like"/>
    <property type="match status" value="1"/>
</dbReference>
<dbReference type="InterPro" id="IPR005475">
    <property type="entry name" value="Transketolase-like_Pyr-bd"/>
</dbReference>
<dbReference type="PANTHER" id="PTHR43825">
    <property type="entry name" value="PYRUVATE DEHYDROGENASE E1 COMPONENT"/>
    <property type="match status" value="1"/>
</dbReference>
<evidence type="ECO:0000313" key="3">
    <source>
        <dbReference type="Proteomes" id="UP000632454"/>
    </source>
</evidence>
<dbReference type="PANTHER" id="PTHR43825:SF1">
    <property type="entry name" value="TRANSKETOLASE-LIKE PYRIMIDINE-BINDING DOMAIN-CONTAINING PROTEIN"/>
    <property type="match status" value="1"/>
</dbReference>
<evidence type="ECO:0000259" key="1">
    <source>
        <dbReference type="SMART" id="SM00861"/>
    </source>
</evidence>
<dbReference type="InterPro" id="IPR051157">
    <property type="entry name" value="PDH/Transketolase"/>
</dbReference>
<dbReference type="CDD" id="cd07033">
    <property type="entry name" value="TPP_PYR_DXS_TK_like"/>
    <property type="match status" value="1"/>
</dbReference>